<evidence type="ECO:0000313" key="6">
    <source>
        <dbReference type="Proteomes" id="UP000799772"/>
    </source>
</evidence>
<dbReference type="PROSITE" id="PS00455">
    <property type="entry name" value="AMP_BINDING"/>
    <property type="match status" value="1"/>
</dbReference>
<dbReference type="GO" id="GO:0016405">
    <property type="term" value="F:CoA-ligase activity"/>
    <property type="evidence" value="ECO:0007669"/>
    <property type="project" value="TreeGrafter"/>
</dbReference>
<dbReference type="InterPro" id="IPR045851">
    <property type="entry name" value="AMP-bd_C_sf"/>
</dbReference>
<dbReference type="OrthoDB" id="1898221at2759"/>
<dbReference type="PANTHER" id="PTHR24096:SF149">
    <property type="entry name" value="AMP-BINDING DOMAIN-CONTAINING PROTEIN-RELATED"/>
    <property type="match status" value="1"/>
</dbReference>
<protein>
    <submittedName>
        <fullName evidence="5">4-coumarate-CoA ligase-like protein</fullName>
    </submittedName>
</protein>
<gene>
    <name evidence="5" type="ORF">NA57DRAFT_78684</name>
</gene>
<accession>A0A9P4I8G2</accession>
<dbReference type="Pfam" id="PF13193">
    <property type="entry name" value="AMP-binding_C"/>
    <property type="match status" value="1"/>
</dbReference>
<proteinExistence type="inferred from homology"/>
<evidence type="ECO:0000256" key="1">
    <source>
        <dbReference type="ARBA" id="ARBA00006432"/>
    </source>
</evidence>
<evidence type="ECO:0000313" key="5">
    <source>
        <dbReference type="EMBL" id="KAF2095909.1"/>
    </source>
</evidence>
<comment type="caution">
    <text evidence="5">The sequence shown here is derived from an EMBL/GenBank/DDBJ whole genome shotgun (WGS) entry which is preliminary data.</text>
</comment>
<comment type="similarity">
    <text evidence="1">Belongs to the ATP-dependent AMP-binding enzyme family.</text>
</comment>
<keyword evidence="2 5" id="KW-0436">Ligase</keyword>
<dbReference type="InterPro" id="IPR042099">
    <property type="entry name" value="ANL_N_sf"/>
</dbReference>
<organism evidence="5 6">
    <name type="scientific">Rhizodiscina lignyota</name>
    <dbReference type="NCBI Taxonomy" id="1504668"/>
    <lineage>
        <taxon>Eukaryota</taxon>
        <taxon>Fungi</taxon>
        <taxon>Dikarya</taxon>
        <taxon>Ascomycota</taxon>
        <taxon>Pezizomycotina</taxon>
        <taxon>Dothideomycetes</taxon>
        <taxon>Pleosporomycetidae</taxon>
        <taxon>Aulographales</taxon>
        <taxon>Rhizodiscinaceae</taxon>
        <taxon>Rhizodiscina</taxon>
    </lineage>
</organism>
<name>A0A9P4I8G2_9PEZI</name>
<reference evidence="5" key="1">
    <citation type="journal article" date="2020" name="Stud. Mycol.">
        <title>101 Dothideomycetes genomes: a test case for predicting lifestyles and emergence of pathogens.</title>
        <authorList>
            <person name="Haridas S."/>
            <person name="Albert R."/>
            <person name="Binder M."/>
            <person name="Bloem J."/>
            <person name="Labutti K."/>
            <person name="Salamov A."/>
            <person name="Andreopoulos B."/>
            <person name="Baker S."/>
            <person name="Barry K."/>
            <person name="Bills G."/>
            <person name="Bluhm B."/>
            <person name="Cannon C."/>
            <person name="Castanera R."/>
            <person name="Culley D."/>
            <person name="Daum C."/>
            <person name="Ezra D."/>
            <person name="Gonzalez J."/>
            <person name="Henrissat B."/>
            <person name="Kuo A."/>
            <person name="Liang C."/>
            <person name="Lipzen A."/>
            <person name="Lutzoni F."/>
            <person name="Magnuson J."/>
            <person name="Mondo S."/>
            <person name="Nolan M."/>
            <person name="Ohm R."/>
            <person name="Pangilinan J."/>
            <person name="Park H.-J."/>
            <person name="Ramirez L."/>
            <person name="Alfaro M."/>
            <person name="Sun H."/>
            <person name="Tritt A."/>
            <person name="Yoshinaga Y."/>
            <person name="Zwiers L.-H."/>
            <person name="Turgeon B."/>
            <person name="Goodwin S."/>
            <person name="Spatafora J."/>
            <person name="Crous P."/>
            <person name="Grigoriev I."/>
        </authorList>
    </citation>
    <scope>NUCLEOTIDE SEQUENCE</scope>
    <source>
        <strain evidence="5">CBS 133067</strain>
    </source>
</reference>
<evidence type="ECO:0000256" key="2">
    <source>
        <dbReference type="ARBA" id="ARBA00022598"/>
    </source>
</evidence>
<evidence type="ECO:0000259" key="3">
    <source>
        <dbReference type="Pfam" id="PF00501"/>
    </source>
</evidence>
<dbReference type="InterPro" id="IPR025110">
    <property type="entry name" value="AMP-bd_C"/>
</dbReference>
<feature type="domain" description="AMP-dependent synthetase/ligase" evidence="3">
    <location>
        <begin position="61"/>
        <end position="465"/>
    </location>
</feature>
<dbReference type="PANTHER" id="PTHR24096">
    <property type="entry name" value="LONG-CHAIN-FATTY-ACID--COA LIGASE"/>
    <property type="match status" value="1"/>
</dbReference>
<dbReference type="Gene3D" id="3.30.300.30">
    <property type="match status" value="1"/>
</dbReference>
<evidence type="ECO:0000259" key="4">
    <source>
        <dbReference type="Pfam" id="PF13193"/>
    </source>
</evidence>
<dbReference type="InterPro" id="IPR000873">
    <property type="entry name" value="AMP-dep_synth/lig_dom"/>
</dbReference>
<keyword evidence="6" id="KW-1185">Reference proteome</keyword>
<dbReference type="AlphaFoldDB" id="A0A9P4I8G2"/>
<sequence length="621" mass="68927">MDVLKPDYTRFLGPESPDPVKTKYQPHARPIFSSPYGPFPPTPPDLNVHELCFPPQNPLPPDYPLFINAVTDERVTLHQFYHRVCALARVLQHDGPNPLKLDRSPVDDKEDGEIMGLFSRNHIHYPMLAHACFRSEIVFGGISPSSTPYELWWVLRKMQITSFVCHETLLHVFEEALKLGSGEGDKGSNLRLVLDPHKVIVLSDNPELDTVSGYPTVESLVRMGSKLPEIPRRLHGGNKLCFLFQSSGTSGLPKAMMICHKNAVHTAMQGMITATQSARFAGVEPLQPQRVLGVVPAYHSYGMILWILRVNLQQLTNVMLPKWDVELALRSIQKYKLTMLPLVPPLVRQLAQSPLTAKYDLSSVTTCSSGSAYLPSDVAYQLAEKLPQGASHPIPSGYGLSEAASIASPAAPGIFGLPESKPGTIGFLLPGMDARVVDPDTLKDVSKGQKGELWTRGNVVTPGYFKDPKATADIFSEPGWLRTGDLVMRDEDDRIIYLDRLKEMIKVKGLQVAATEVEDTLLDHPEGFVRDACVAGIDNGRGDGSLFVRAWVVLSAEGKKQPDEAVARKLKEHVESRLSRHKWLTGGIEIVDAIPRTPSGKMLRREMRDMYYARLKEKSKL</sequence>
<dbReference type="Proteomes" id="UP000799772">
    <property type="component" value="Unassembled WGS sequence"/>
</dbReference>
<dbReference type="InterPro" id="IPR020845">
    <property type="entry name" value="AMP-binding_CS"/>
</dbReference>
<feature type="domain" description="AMP-binding enzyme C-terminal" evidence="4">
    <location>
        <begin position="516"/>
        <end position="601"/>
    </location>
</feature>
<dbReference type="Pfam" id="PF00501">
    <property type="entry name" value="AMP-binding"/>
    <property type="match status" value="1"/>
</dbReference>
<dbReference type="EMBL" id="ML978130">
    <property type="protein sequence ID" value="KAF2095909.1"/>
    <property type="molecule type" value="Genomic_DNA"/>
</dbReference>
<dbReference type="Gene3D" id="3.40.50.12780">
    <property type="entry name" value="N-terminal domain of ligase-like"/>
    <property type="match status" value="1"/>
</dbReference>
<dbReference type="SUPFAM" id="SSF56801">
    <property type="entry name" value="Acetyl-CoA synthetase-like"/>
    <property type="match status" value="1"/>
</dbReference>